<dbReference type="Proteomes" id="UP000007978">
    <property type="component" value="Chromosome 1"/>
</dbReference>
<feature type="region of interest" description="Disordered" evidence="1">
    <location>
        <begin position="1"/>
        <end position="82"/>
    </location>
</feature>
<evidence type="ECO:0000313" key="3">
    <source>
        <dbReference type="Proteomes" id="UP000007978"/>
    </source>
</evidence>
<proteinExistence type="predicted"/>
<accession>K3VFI9</accession>
<evidence type="ECO:0000313" key="2">
    <source>
        <dbReference type="EMBL" id="EKJ72942.1"/>
    </source>
</evidence>
<feature type="region of interest" description="Disordered" evidence="1">
    <location>
        <begin position="188"/>
        <end position="237"/>
    </location>
</feature>
<feature type="compositionally biased region" description="Basic and acidic residues" evidence="1">
    <location>
        <begin position="1"/>
        <end position="20"/>
    </location>
</feature>
<dbReference type="EMBL" id="AFNW01000187">
    <property type="protein sequence ID" value="EKJ72942.1"/>
    <property type="molecule type" value="Genomic_DNA"/>
</dbReference>
<dbReference type="RefSeq" id="XP_009258381.1">
    <property type="nucleotide sequence ID" value="XM_009260106.1"/>
</dbReference>
<dbReference type="GeneID" id="20365606"/>
<dbReference type="OrthoDB" id="3445416at2759"/>
<evidence type="ECO:0000256" key="1">
    <source>
        <dbReference type="SAM" id="MobiDB-lite"/>
    </source>
</evidence>
<name>K3VFI9_FUSPC</name>
<keyword evidence="3" id="KW-1185">Reference proteome</keyword>
<dbReference type="eggNOG" id="ENOG502RR7E">
    <property type="taxonomic scope" value="Eukaryota"/>
</dbReference>
<feature type="compositionally biased region" description="Basic and acidic residues" evidence="1">
    <location>
        <begin position="39"/>
        <end position="52"/>
    </location>
</feature>
<reference evidence="2 3" key="1">
    <citation type="journal article" date="2012" name="PLoS Pathog.">
        <title>Comparative pathogenomics reveals horizontally acquired novel virulence genes in fungi infecting cereal hosts.</title>
        <authorList>
            <person name="Gardiner D.M."/>
            <person name="McDonald M.C."/>
            <person name="Covarelli L."/>
            <person name="Solomon P.S."/>
            <person name="Rusu A.G."/>
            <person name="Marshall M."/>
            <person name="Kazan K."/>
            <person name="Chakraborty S."/>
            <person name="McDonald B.A."/>
            <person name="Manners J.M."/>
        </authorList>
    </citation>
    <scope>NUCLEOTIDE SEQUENCE [LARGE SCALE GENOMIC DNA]</scope>
    <source>
        <strain evidence="2 3">CS3096</strain>
    </source>
</reference>
<protein>
    <submittedName>
        <fullName evidence="2">Uncharacterized protein</fullName>
    </submittedName>
</protein>
<gene>
    <name evidence="2" type="ORF">FPSE_06988</name>
</gene>
<sequence>MNRLFGRREEPRRSSDDDYNKMQYFTPRGNIPAKVVEQQVRERVIDPNDKTKYKYPHQYKNDEKDANGNPRQNFEPFERRNRPADEVPFFEIPINSRINLDKKPAPLKSVQKLEKEPPHHNDRARVQLNELNDSGPLRGVVAVEKQTGHNCGVAGVIYHPEGSTHDLDRARMGPLNREGRQFLKRFADDDGDHRVTTWPPRDEDGDDLALYEGRYEKVRASKPKPMPKSPNNKFFKK</sequence>
<dbReference type="AlphaFoldDB" id="K3VFI9"/>
<dbReference type="HOGENOM" id="CLU_102264_0_0_1"/>
<organism evidence="2 3">
    <name type="scientific">Fusarium pseudograminearum (strain CS3096)</name>
    <name type="common">Wheat and barley crown-rot fungus</name>
    <dbReference type="NCBI Taxonomy" id="1028729"/>
    <lineage>
        <taxon>Eukaryota</taxon>
        <taxon>Fungi</taxon>
        <taxon>Dikarya</taxon>
        <taxon>Ascomycota</taxon>
        <taxon>Pezizomycotina</taxon>
        <taxon>Sordariomycetes</taxon>
        <taxon>Hypocreomycetidae</taxon>
        <taxon>Hypocreales</taxon>
        <taxon>Nectriaceae</taxon>
        <taxon>Fusarium</taxon>
    </lineage>
</organism>
<dbReference type="KEGG" id="fpu:FPSE_06988"/>
<comment type="caution">
    <text evidence="2">The sequence shown here is derived from an EMBL/GenBank/DDBJ whole genome shotgun (WGS) entry which is preliminary data.</text>
</comment>